<name>A0A9D4ZNP7_ADICA</name>
<comment type="caution">
    <text evidence="1">The sequence shown here is derived from an EMBL/GenBank/DDBJ whole genome shotgun (WGS) entry which is preliminary data.</text>
</comment>
<sequence>MDALLVALEKERKDLYDFLSTFECLYAMHFLADILQKVTDLSLRFQKDYVDVTTIHGIVTSTILCIKDEYLDERVIDLNAAQRGIGGYPIMPDHGASNGYMHALRTSLKGDMFFGQKITRDVEGVDFHKALDFQFKYAKKLCECLEKCFV</sequence>
<evidence type="ECO:0000313" key="1">
    <source>
        <dbReference type="EMBL" id="KAI5080422.1"/>
    </source>
</evidence>
<accession>A0A9D4ZNP7</accession>
<dbReference type="AlphaFoldDB" id="A0A9D4ZNP7"/>
<dbReference type="Proteomes" id="UP000886520">
    <property type="component" value="Chromosome 4"/>
</dbReference>
<gene>
    <name evidence="1" type="ORF">GOP47_0003605</name>
</gene>
<proteinExistence type="predicted"/>
<organism evidence="1 2">
    <name type="scientific">Adiantum capillus-veneris</name>
    <name type="common">Maidenhair fern</name>
    <dbReference type="NCBI Taxonomy" id="13818"/>
    <lineage>
        <taxon>Eukaryota</taxon>
        <taxon>Viridiplantae</taxon>
        <taxon>Streptophyta</taxon>
        <taxon>Embryophyta</taxon>
        <taxon>Tracheophyta</taxon>
        <taxon>Polypodiopsida</taxon>
        <taxon>Polypodiidae</taxon>
        <taxon>Polypodiales</taxon>
        <taxon>Pteridineae</taxon>
        <taxon>Pteridaceae</taxon>
        <taxon>Vittarioideae</taxon>
        <taxon>Adiantum</taxon>
    </lineage>
</organism>
<reference evidence="1" key="1">
    <citation type="submission" date="2021-01" db="EMBL/GenBank/DDBJ databases">
        <title>Adiantum capillus-veneris genome.</title>
        <authorList>
            <person name="Fang Y."/>
            <person name="Liao Q."/>
        </authorList>
    </citation>
    <scope>NUCLEOTIDE SEQUENCE</scope>
    <source>
        <strain evidence="1">H3</strain>
        <tissue evidence="1">Leaf</tissue>
    </source>
</reference>
<dbReference type="OrthoDB" id="10283809at2759"/>
<protein>
    <submittedName>
        <fullName evidence="1">Uncharacterized protein</fullName>
    </submittedName>
</protein>
<dbReference type="EMBL" id="JABFUD020000004">
    <property type="protein sequence ID" value="KAI5080422.1"/>
    <property type="molecule type" value="Genomic_DNA"/>
</dbReference>
<keyword evidence="2" id="KW-1185">Reference proteome</keyword>
<evidence type="ECO:0000313" key="2">
    <source>
        <dbReference type="Proteomes" id="UP000886520"/>
    </source>
</evidence>